<protein>
    <submittedName>
        <fullName evidence="2">Mitogen-activated protein kinase kinase kinase 5</fullName>
    </submittedName>
</protein>
<organism evidence="2 3">
    <name type="scientific">Lates japonicus</name>
    <name type="common">Japanese lates</name>
    <dbReference type="NCBI Taxonomy" id="270547"/>
    <lineage>
        <taxon>Eukaryota</taxon>
        <taxon>Metazoa</taxon>
        <taxon>Chordata</taxon>
        <taxon>Craniata</taxon>
        <taxon>Vertebrata</taxon>
        <taxon>Euteleostomi</taxon>
        <taxon>Actinopterygii</taxon>
        <taxon>Neopterygii</taxon>
        <taxon>Teleostei</taxon>
        <taxon>Neoteleostei</taxon>
        <taxon>Acanthomorphata</taxon>
        <taxon>Carangaria</taxon>
        <taxon>Carangaria incertae sedis</taxon>
        <taxon>Centropomidae</taxon>
        <taxon>Lates</taxon>
    </lineage>
</organism>
<dbReference type="Pfam" id="PF13281">
    <property type="entry name" value="MAP3K_TRAF_bd"/>
    <property type="match status" value="1"/>
</dbReference>
<gene>
    <name evidence="2" type="ORF">AKAME5_000335300</name>
</gene>
<comment type="caution">
    <text evidence="2">The sequence shown here is derived from an EMBL/GenBank/DDBJ whole genome shotgun (WGS) entry which is preliminary data.</text>
</comment>
<evidence type="ECO:0000259" key="1">
    <source>
        <dbReference type="Pfam" id="PF13281"/>
    </source>
</evidence>
<keyword evidence="3" id="KW-1185">Reference proteome</keyword>
<feature type="domain" description="MAP3K TRAFs-binding" evidence="1">
    <location>
        <begin position="1"/>
        <end position="70"/>
    </location>
</feature>
<dbReference type="Proteomes" id="UP001279410">
    <property type="component" value="Unassembled WGS sequence"/>
</dbReference>
<keyword evidence="2" id="KW-0808">Transferase</keyword>
<evidence type="ECO:0000313" key="2">
    <source>
        <dbReference type="EMBL" id="GLD49718.1"/>
    </source>
</evidence>
<reference evidence="2" key="1">
    <citation type="submission" date="2022-08" db="EMBL/GenBank/DDBJ databases">
        <title>Genome sequencing of akame (Lates japonicus).</title>
        <authorList>
            <person name="Hashiguchi Y."/>
            <person name="Takahashi H."/>
        </authorList>
    </citation>
    <scope>NUCLEOTIDE SEQUENCE</scope>
    <source>
        <strain evidence="2">Kochi</strain>
    </source>
</reference>
<dbReference type="GO" id="GO:0016301">
    <property type="term" value="F:kinase activity"/>
    <property type="evidence" value="ECO:0007669"/>
    <property type="project" value="UniProtKB-KW"/>
</dbReference>
<dbReference type="EMBL" id="BRZM01000008">
    <property type="protein sequence ID" value="GLD49718.1"/>
    <property type="molecule type" value="Genomic_DNA"/>
</dbReference>
<dbReference type="AlphaFoldDB" id="A0AAD3M9A6"/>
<name>A0AAD3M9A6_LATJO</name>
<proteinExistence type="predicted"/>
<evidence type="ECO:0000313" key="3">
    <source>
        <dbReference type="Proteomes" id="UP001279410"/>
    </source>
</evidence>
<accession>A0AAD3M9A6</accession>
<dbReference type="InterPro" id="IPR025136">
    <property type="entry name" value="MAP3K_TRAF-bd"/>
</dbReference>
<keyword evidence="2" id="KW-0418">Kinase</keyword>
<sequence>MLPLVEDEEQVASDIYCLVGRIYKDMFLESHFTDTESRDNGTLWFKKGLSFDTLHCINYAVSLLAAGHQFG</sequence>